<keyword evidence="2" id="KW-0812">Transmembrane</keyword>
<feature type="compositionally biased region" description="Basic and acidic residues" evidence="1">
    <location>
        <begin position="309"/>
        <end position="332"/>
    </location>
</feature>
<dbReference type="Proteomes" id="UP001500748">
    <property type="component" value="Unassembled WGS sequence"/>
</dbReference>
<evidence type="ECO:0000313" key="4">
    <source>
        <dbReference type="Proteomes" id="UP001500748"/>
    </source>
</evidence>
<evidence type="ECO:0000256" key="2">
    <source>
        <dbReference type="SAM" id="Phobius"/>
    </source>
</evidence>
<dbReference type="RefSeq" id="WP_345145203.1">
    <property type="nucleotide sequence ID" value="NZ_BAABDU010000004.1"/>
</dbReference>
<feature type="transmembrane region" description="Helical" evidence="2">
    <location>
        <begin position="77"/>
        <end position="94"/>
    </location>
</feature>
<feature type="compositionally biased region" description="Basic and acidic residues" evidence="1">
    <location>
        <begin position="291"/>
        <end position="302"/>
    </location>
</feature>
<feature type="transmembrane region" description="Helical" evidence="2">
    <location>
        <begin position="106"/>
        <end position="128"/>
    </location>
</feature>
<sequence length="332" mass="38604">MIKKHLLGLIDIRLIVFLVVAIVLCGILTLLISDKAKDFASYKKKFYGYILSFILIYALIAFLGYNKLFTELRNEFLFYQAASLLLGSLHVWLYRKIFQEFNVKTIGAELLFASLVPLYSSILFVIIYTILNGIYFAFLMSAHFIMFIVPTAIYMVFCFMMLIPPRKFITWTPSQSYEAIKADELKDILLITLMIKKHPDDEDFTSIRAQTPVRVDFGRLFLLAILGYNKQNSDDQIELSTPDGNNYNWVFYFQPKWYEKTKYLDADYDASLNRITENSVIVCHRETEKNEAPVKKEKKQDHNIYGIESHNDGADQKKINELKEPELEGPIK</sequence>
<keyword evidence="4" id="KW-1185">Reference proteome</keyword>
<feature type="transmembrane region" description="Helical" evidence="2">
    <location>
        <begin position="46"/>
        <end position="65"/>
    </location>
</feature>
<keyword evidence="2" id="KW-1133">Transmembrane helix</keyword>
<proteinExistence type="predicted"/>
<feature type="region of interest" description="Disordered" evidence="1">
    <location>
        <begin position="291"/>
        <end position="332"/>
    </location>
</feature>
<feature type="transmembrane region" description="Helical" evidence="2">
    <location>
        <begin position="134"/>
        <end position="163"/>
    </location>
</feature>
<name>A0ABP7GSY4_9FLAO</name>
<dbReference type="InterPro" id="IPR035177">
    <property type="entry name" value="TssN"/>
</dbReference>
<reference evidence="4" key="1">
    <citation type="journal article" date="2019" name="Int. J. Syst. Evol. Microbiol.">
        <title>The Global Catalogue of Microorganisms (GCM) 10K type strain sequencing project: providing services to taxonomists for standard genome sequencing and annotation.</title>
        <authorList>
            <consortium name="The Broad Institute Genomics Platform"/>
            <consortium name="The Broad Institute Genome Sequencing Center for Infectious Disease"/>
            <person name="Wu L."/>
            <person name="Ma J."/>
        </authorList>
    </citation>
    <scope>NUCLEOTIDE SEQUENCE [LARGE SCALE GENOMIC DNA]</scope>
    <source>
        <strain evidence="4">JCM 17337</strain>
    </source>
</reference>
<evidence type="ECO:0000313" key="3">
    <source>
        <dbReference type="EMBL" id="GAA3771770.1"/>
    </source>
</evidence>
<protein>
    <submittedName>
        <fullName evidence="3">Uncharacterized protein</fullName>
    </submittedName>
</protein>
<gene>
    <name evidence="3" type="ORF">GCM10022423_27380</name>
</gene>
<feature type="transmembrane region" description="Helical" evidence="2">
    <location>
        <begin position="12"/>
        <end position="34"/>
    </location>
</feature>
<accession>A0ABP7GSY4</accession>
<organism evidence="3 4">
    <name type="scientific">Flavobacterium ginsengiterrae</name>
    <dbReference type="NCBI Taxonomy" id="871695"/>
    <lineage>
        <taxon>Bacteria</taxon>
        <taxon>Pseudomonadati</taxon>
        <taxon>Bacteroidota</taxon>
        <taxon>Flavobacteriia</taxon>
        <taxon>Flavobacteriales</taxon>
        <taxon>Flavobacteriaceae</taxon>
        <taxon>Flavobacterium</taxon>
    </lineage>
</organism>
<dbReference type="EMBL" id="BAABDU010000004">
    <property type="protein sequence ID" value="GAA3771770.1"/>
    <property type="molecule type" value="Genomic_DNA"/>
</dbReference>
<dbReference type="Pfam" id="PF17555">
    <property type="entry name" value="TssN"/>
    <property type="match status" value="1"/>
</dbReference>
<comment type="caution">
    <text evidence="3">The sequence shown here is derived from an EMBL/GenBank/DDBJ whole genome shotgun (WGS) entry which is preliminary data.</text>
</comment>
<keyword evidence="2" id="KW-0472">Membrane</keyword>
<evidence type="ECO:0000256" key="1">
    <source>
        <dbReference type="SAM" id="MobiDB-lite"/>
    </source>
</evidence>